<name>A0A0G3BJH4_9BURK</name>
<dbReference type="PATRIC" id="fig|413882.6.peg.1522"/>
<dbReference type="KEGG" id="pbh:AAW51_1447"/>
<feature type="domain" description="PilY1 beta-propeller" evidence="4">
    <location>
        <begin position="648"/>
        <end position="975"/>
    </location>
</feature>
<evidence type="ECO:0000256" key="3">
    <source>
        <dbReference type="SAM" id="MobiDB-lite"/>
    </source>
</evidence>
<protein>
    <submittedName>
        <fullName evidence="5">Type IV pilus assembly protein PilY1</fullName>
    </submittedName>
</protein>
<dbReference type="InterPro" id="IPR036465">
    <property type="entry name" value="vWFA_dom_sf"/>
</dbReference>
<evidence type="ECO:0000313" key="5">
    <source>
        <dbReference type="EMBL" id="AKJ28138.1"/>
    </source>
</evidence>
<keyword evidence="2" id="KW-0106">Calcium</keyword>
<sequence>MPAAYAAEPAQIPLITREGAAPKSNVVLTIDDSGSMRAQWMPEGDGNNIKVGTYTVRFPVTSNGQVIDLVPGDKMRLGSALGTVMSIQGVVTAEKSAGTVFQRQMRSAQVNSIYYNPEKRYLPWVKPDGTRYPDANPGAAYWDPTEPTLGTLNLTAAAGNVKATWCTAYNSCKANETKSFSPGLYYRLDPPTADPNVASNYKEYDIRTGGTSANPFKRYEGRTDCKADPCTLDEERINFANWFVYYRSRMSLTKAAISEAFNQVGDVVRMGWGTINTPSSAIDGTNTTVLKAGVRDFNKDTRESILTKVQELDVATTTPLRTAVDAVGKYFMRTDSKGPWGKTPGSGSEANNTHLSCRRAYNILMTDGYYNDNYSTGINEDGSDGTSYASSNPLDAPYTRYVATKPYADPNNDMLADVAMKYWKRDLRTDLPNRVAPTAKDPAYWQHLTQFTVGLGVKGKLNSDEDQRAAELDALTKGTRTWGTDKIDDLWHAAVNTRGEFFSAKDAQELAQAISSALGAAAGQTGLKEGGVATASGTLISDNRKYVPSYNSAKWNGEIEAWSLNNEGDAGALLWKASEKLPAHADRKIFTWNASNGGQAVPFTWAGMGTDNQKRLGAGANEDLVKYLRGDDTNEGPEKAYRQRAGKLPDFINSLPTLVGGNVVLDYADADYAEFVKKKQARAPVLFVGGNGGMLHAFRDSYGAKVGPDDGKEIFAYVPHAVIPNLPVLAKQDYGTLANYHRYFVDGPLVESDGKINGVWTNVLIGSMGAGGRGLFALKLSEDNLIANLGANSVLWEVSNDADVGYILSDAEVGVLPNGRWTVFVGNGFYSPNGRAVLLMIDLASGSIEKLVASSATGNGLGGVKLVRDSKQQVVAAYAGDLQGNMWRFDFDASGNGAVGFNGAPLAVVKNDENQVQPITAAPSFLEHTLKGRVVLFGTGKLFDATDPDTTSRQTMYGVWDPTPVGESSVSSPSPFAGVSSARSRLQVQTITPDPKAGPAFFNVTSEDVDWDQQLGWYMDLTLGENRQRVIYPITVIGDFVFINSIAPAVKAAECEQTSGKGYNFLLPALTGGQWTGRPVLDTSGDDVVNSSDSQASGYTSEGGGRPRIIKNKFGRKSGTINIQHGDTVGGGGGGGGGPDTDMDADLPCLYTGCKVVIKGRVWRQVINPPKPPAAP</sequence>
<dbReference type="AlphaFoldDB" id="A0A0G3BJH4"/>
<dbReference type="Proteomes" id="UP000035352">
    <property type="component" value="Chromosome"/>
</dbReference>
<organism evidence="5 6">
    <name type="scientific">Caldimonas brevitalea</name>
    <dbReference type="NCBI Taxonomy" id="413882"/>
    <lineage>
        <taxon>Bacteria</taxon>
        <taxon>Pseudomonadati</taxon>
        <taxon>Pseudomonadota</taxon>
        <taxon>Betaproteobacteria</taxon>
        <taxon>Burkholderiales</taxon>
        <taxon>Sphaerotilaceae</taxon>
        <taxon>Caldimonas</taxon>
    </lineage>
</organism>
<dbReference type="Pfam" id="PF05567">
    <property type="entry name" value="T4P_PilY1"/>
    <property type="match status" value="1"/>
</dbReference>
<reference evidence="5 6" key="1">
    <citation type="submission" date="2015-05" db="EMBL/GenBank/DDBJ databases">
        <authorList>
            <person name="Tang B."/>
            <person name="Yu Y."/>
        </authorList>
    </citation>
    <scope>NUCLEOTIDE SEQUENCE [LARGE SCALE GENOMIC DNA]</scope>
    <source>
        <strain evidence="5 6">DSM 7029</strain>
    </source>
</reference>
<evidence type="ECO:0000256" key="1">
    <source>
        <dbReference type="ARBA" id="ARBA00022723"/>
    </source>
</evidence>
<dbReference type="STRING" id="413882.AAW51_1447"/>
<evidence type="ECO:0000313" key="6">
    <source>
        <dbReference type="Proteomes" id="UP000035352"/>
    </source>
</evidence>
<dbReference type="Gene3D" id="3.40.50.410">
    <property type="entry name" value="von Willebrand factor, type A domain"/>
    <property type="match status" value="1"/>
</dbReference>
<accession>A0A0G3BJH4</accession>
<gene>
    <name evidence="5" type="primary">pilY1</name>
    <name evidence="5" type="ORF">AAW51_1447</name>
</gene>
<dbReference type="GO" id="GO:0046872">
    <property type="term" value="F:metal ion binding"/>
    <property type="evidence" value="ECO:0007669"/>
    <property type="project" value="UniProtKB-KW"/>
</dbReference>
<keyword evidence="6" id="KW-1185">Reference proteome</keyword>
<feature type="compositionally biased region" description="Gly residues" evidence="3">
    <location>
        <begin position="1128"/>
        <end position="1139"/>
    </location>
</feature>
<feature type="compositionally biased region" description="Polar residues" evidence="3">
    <location>
        <begin position="1089"/>
        <end position="1100"/>
    </location>
</feature>
<proteinExistence type="predicted"/>
<feature type="region of interest" description="Disordered" evidence="3">
    <location>
        <begin position="1121"/>
        <end position="1140"/>
    </location>
</feature>
<evidence type="ECO:0000259" key="4">
    <source>
        <dbReference type="Pfam" id="PF05567"/>
    </source>
</evidence>
<dbReference type="InterPro" id="IPR008707">
    <property type="entry name" value="B-propeller_PilY1"/>
</dbReference>
<feature type="region of interest" description="Disordered" evidence="3">
    <location>
        <begin position="1084"/>
        <end position="1109"/>
    </location>
</feature>
<dbReference type="EMBL" id="CP011371">
    <property type="protein sequence ID" value="AKJ28138.1"/>
    <property type="molecule type" value="Genomic_DNA"/>
</dbReference>
<keyword evidence="1" id="KW-0479">Metal-binding</keyword>
<evidence type="ECO:0000256" key="2">
    <source>
        <dbReference type="ARBA" id="ARBA00022837"/>
    </source>
</evidence>